<dbReference type="Proteomes" id="UP000501690">
    <property type="component" value="Linkage Group LG5"/>
</dbReference>
<name>A0A4D6M0Q1_VIGUN</name>
<feature type="domain" description="Nascent polypeptide-associated complex subunit alpha-like UBA" evidence="1">
    <location>
        <begin position="91"/>
        <end position="120"/>
    </location>
</feature>
<keyword evidence="3" id="KW-1185">Reference proteome</keyword>
<feature type="domain" description="Nascent polypeptide-associated complex subunit alpha-like UBA" evidence="1">
    <location>
        <begin position="147"/>
        <end position="176"/>
    </location>
</feature>
<gene>
    <name evidence="2" type="ORF">DEO72_LG5g2200</name>
</gene>
<sequence>MRTNRHDTLVDDKEICAKLKNENDAKKIKQIVITHFTHDGAKFGRPLSFTTVVRRGSLSSIIFELQIPLSSFLHHLRVASREFKEKELAAVKINAANVDIIAHELELDKMVAERTLQEHKELTSLTMVRSLVVLSLSRRWEKELAAVKINAANVDIIAHELELDKMVAERTLQEHKEIYTFWFGFQDEKRLRKALYFANICGALIVTERDSSVDPAAAGLQVASDGKPKILDILDCTGSRDVDTSKVVKADANGCILGASS</sequence>
<dbReference type="GO" id="GO:0050821">
    <property type="term" value="P:protein stabilization"/>
    <property type="evidence" value="ECO:0007669"/>
    <property type="project" value="TreeGrafter"/>
</dbReference>
<dbReference type="InterPro" id="IPR052617">
    <property type="entry name" value="Huntingtin-int_K"/>
</dbReference>
<accession>A0A4D6M0Q1</accession>
<dbReference type="Pfam" id="PF19026">
    <property type="entry name" value="UBA_HYPK"/>
    <property type="match status" value="2"/>
</dbReference>
<dbReference type="CDD" id="cd14361">
    <property type="entry name" value="UBA_HYPK"/>
    <property type="match status" value="2"/>
</dbReference>
<proteinExistence type="predicted"/>
<dbReference type="AlphaFoldDB" id="A0A4D6M0Q1"/>
<evidence type="ECO:0000313" key="2">
    <source>
        <dbReference type="EMBL" id="QCD94121.1"/>
    </source>
</evidence>
<dbReference type="InterPro" id="IPR038922">
    <property type="entry name" value="HYPK_UBA"/>
</dbReference>
<reference evidence="2 3" key="1">
    <citation type="submission" date="2019-04" db="EMBL/GenBank/DDBJ databases">
        <title>An improved genome assembly and genetic linkage map for asparagus bean, Vigna unguiculata ssp. sesquipedialis.</title>
        <authorList>
            <person name="Xia Q."/>
            <person name="Zhang R."/>
            <person name="Dong Y."/>
        </authorList>
    </citation>
    <scope>NUCLEOTIDE SEQUENCE [LARGE SCALE GENOMIC DNA]</scope>
    <source>
        <tissue evidence="2">Leaf</tissue>
    </source>
</reference>
<organism evidence="2 3">
    <name type="scientific">Vigna unguiculata</name>
    <name type="common">Cowpea</name>
    <dbReference type="NCBI Taxonomy" id="3917"/>
    <lineage>
        <taxon>Eukaryota</taxon>
        <taxon>Viridiplantae</taxon>
        <taxon>Streptophyta</taxon>
        <taxon>Embryophyta</taxon>
        <taxon>Tracheophyta</taxon>
        <taxon>Spermatophyta</taxon>
        <taxon>Magnoliopsida</taxon>
        <taxon>eudicotyledons</taxon>
        <taxon>Gunneridae</taxon>
        <taxon>Pentapetalae</taxon>
        <taxon>rosids</taxon>
        <taxon>fabids</taxon>
        <taxon>Fabales</taxon>
        <taxon>Fabaceae</taxon>
        <taxon>Papilionoideae</taxon>
        <taxon>50 kb inversion clade</taxon>
        <taxon>NPAAA clade</taxon>
        <taxon>indigoferoid/millettioid clade</taxon>
        <taxon>Phaseoleae</taxon>
        <taxon>Vigna</taxon>
    </lineage>
</organism>
<dbReference type="InterPro" id="IPR044034">
    <property type="entry name" value="NAC-like_UBA"/>
</dbReference>
<dbReference type="PANTHER" id="PTHR31184">
    <property type="entry name" value="HUNTINGTIN-INTERACTING PROTEIN K FAMILY MEMBER"/>
    <property type="match status" value="1"/>
</dbReference>
<evidence type="ECO:0000313" key="3">
    <source>
        <dbReference type="Proteomes" id="UP000501690"/>
    </source>
</evidence>
<dbReference type="EMBL" id="CP039349">
    <property type="protein sequence ID" value="QCD94121.1"/>
    <property type="molecule type" value="Genomic_DNA"/>
</dbReference>
<dbReference type="PANTHER" id="PTHR31184:SF2">
    <property type="entry name" value="HUNTINGTIN-INTERACTING PROTEIN K"/>
    <property type="match status" value="1"/>
</dbReference>
<evidence type="ECO:0000259" key="1">
    <source>
        <dbReference type="Pfam" id="PF19026"/>
    </source>
</evidence>
<protein>
    <submittedName>
        <fullName evidence="2">Tripeptidyl-peptidase II</fullName>
    </submittedName>
</protein>